<dbReference type="EMBL" id="CM000581">
    <property type="protein sequence ID" value="EWG43039.1"/>
    <property type="molecule type" value="Genomic_DNA"/>
</dbReference>
<evidence type="ECO:0000313" key="2">
    <source>
        <dbReference type="Proteomes" id="UP000009096"/>
    </source>
</evidence>
<organism evidence="1 2">
    <name type="scientific">Gibberella moniliformis (strain M3125 / FGSC 7600)</name>
    <name type="common">Maize ear and stalk rot fungus</name>
    <name type="synonym">Fusarium verticillioides</name>
    <dbReference type="NCBI Taxonomy" id="334819"/>
    <lineage>
        <taxon>Eukaryota</taxon>
        <taxon>Fungi</taxon>
        <taxon>Dikarya</taxon>
        <taxon>Ascomycota</taxon>
        <taxon>Pezizomycotina</taxon>
        <taxon>Sordariomycetes</taxon>
        <taxon>Hypocreomycetidae</taxon>
        <taxon>Hypocreales</taxon>
        <taxon>Nectriaceae</taxon>
        <taxon>Fusarium</taxon>
        <taxon>Fusarium fujikuroi species complex</taxon>
    </lineage>
</organism>
<dbReference type="KEGG" id="fvr:FVEG_04681"/>
<accession>W7M6F4</accession>
<gene>
    <name evidence="1" type="ORF">FVEG_04681</name>
</gene>
<protein>
    <submittedName>
        <fullName evidence="1">Uncharacterized protein</fullName>
    </submittedName>
</protein>
<evidence type="ECO:0000313" key="1">
    <source>
        <dbReference type="EMBL" id="EWG43039.1"/>
    </source>
</evidence>
<dbReference type="GeneID" id="30062726"/>
<sequence>MCVCRRRARKVLFSPGLLRRQGGSGFDGNMEEENFVTNLDTESYGLGELSGKYTPLSVNLSVCRNGTIHLRGPALTYFIDYRELRFRPNRLHRSRKIGVVFAGVSRSRATRKLNYEHNDLGINNTNKKEIRRKKEM</sequence>
<dbReference type="AlphaFoldDB" id="W7M6F4"/>
<dbReference type="VEuPathDB" id="FungiDB:FVEG_04681"/>
<dbReference type="RefSeq" id="XP_018749230.1">
    <property type="nucleotide sequence ID" value="XM_018892522.1"/>
</dbReference>
<dbReference type="EMBL" id="DS022246">
    <property type="protein sequence ID" value="EWG43039.1"/>
    <property type="molecule type" value="Genomic_DNA"/>
</dbReference>
<keyword evidence="2" id="KW-1185">Reference proteome</keyword>
<name>W7M6F4_GIBM7</name>
<proteinExistence type="predicted"/>
<reference evidence="1 2" key="1">
    <citation type="journal article" date="2010" name="Nature">
        <title>Comparative genomics reveals mobile pathogenicity chromosomes in Fusarium.</title>
        <authorList>
            <person name="Ma L.J."/>
            <person name="van der Does H.C."/>
            <person name="Borkovich K.A."/>
            <person name="Coleman J.J."/>
            <person name="Daboussi M.J."/>
            <person name="Di Pietro A."/>
            <person name="Dufresne M."/>
            <person name="Freitag M."/>
            <person name="Grabherr M."/>
            <person name="Henrissat B."/>
            <person name="Houterman P.M."/>
            <person name="Kang S."/>
            <person name="Shim W.B."/>
            <person name="Woloshuk C."/>
            <person name="Xie X."/>
            <person name="Xu J.R."/>
            <person name="Antoniw J."/>
            <person name="Baker S.E."/>
            <person name="Bluhm B.H."/>
            <person name="Breakspear A."/>
            <person name="Brown D.W."/>
            <person name="Butchko R.A."/>
            <person name="Chapman S."/>
            <person name="Coulson R."/>
            <person name="Coutinho P.M."/>
            <person name="Danchin E.G."/>
            <person name="Diener A."/>
            <person name="Gale L.R."/>
            <person name="Gardiner D.M."/>
            <person name="Goff S."/>
            <person name="Hammond-Kosack K.E."/>
            <person name="Hilburn K."/>
            <person name="Hua-Van A."/>
            <person name="Jonkers W."/>
            <person name="Kazan K."/>
            <person name="Kodira C.D."/>
            <person name="Koehrsen M."/>
            <person name="Kumar L."/>
            <person name="Lee Y.H."/>
            <person name="Li L."/>
            <person name="Manners J.M."/>
            <person name="Miranda-Saavedra D."/>
            <person name="Mukherjee M."/>
            <person name="Park G."/>
            <person name="Park J."/>
            <person name="Park S.Y."/>
            <person name="Proctor R.H."/>
            <person name="Regev A."/>
            <person name="Ruiz-Roldan M.C."/>
            <person name="Sain D."/>
            <person name="Sakthikumar S."/>
            <person name="Sykes S."/>
            <person name="Schwartz D.C."/>
            <person name="Turgeon B.G."/>
            <person name="Wapinski I."/>
            <person name="Yoder O."/>
            <person name="Young S."/>
            <person name="Zeng Q."/>
            <person name="Zhou S."/>
            <person name="Galagan J."/>
            <person name="Cuomo C.A."/>
            <person name="Kistler H.C."/>
            <person name="Rep M."/>
        </authorList>
    </citation>
    <scope>NUCLEOTIDE SEQUENCE [LARGE SCALE GENOMIC DNA]</scope>
    <source>
        <strain evidence="2">M3125 / FGSC 7600</strain>
    </source>
</reference>
<dbReference type="Proteomes" id="UP000009096">
    <property type="component" value="Chromosome 4"/>
</dbReference>